<protein>
    <submittedName>
        <fullName evidence="2">Uncharacterized protein</fullName>
    </submittedName>
</protein>
<keyword evidence="1" id="KW-0812">Transmembrane</keyword>
<accession>A0AA39J3J9</accession>
<sequence length="82" mass="9463">MYSHSHLSLLDSSLTDRHRGTLNFKFLILCLLWLRSVFLSSKFFFVSPILLIIIASLSNVLLLPFDAHRFVDGHYPVVFNVL</sequence>
<dbReference type="AlphaFoldDB" id="A0AA39J3J9"/>
<feature type="transmembrane region" description="Helical" evidence="1">
    <location>
        <begin position="44"/>
        <end position="65"/>
    </location>
</feature>
<evidence type="ECO:0000313" key="3">
    <source>
        <dbReference type="Proteomes" id="UP001175226"/>
    </source>
</evidence>
<comment type="caution">
    <text evidence="2">The sequence shown here is derived from an EMBL/GenBank/DDBJ whole genome shotgun (WGS) entry which is preliminary data.</text>
</comment>
<gene>
    <name evidence="2" type="ORF">EV421DRAFT_1272151</name>
</gene>
<dbReference type="Proteomes" id="UP001175226">
    <property type="component" value="Unassembled WGS sequence"/>
</dbReference>
<dbReference type="EMBL" id="JAUEPT010000067">
    <property type="protein sequence ID" value="KAK0434954.1"/>
    <property type="molecule type" value="Genomic_DNA"/>
</dbReference>
<organism evidence="2 3">
    <name type="scientific">Armillaria borealis</name>
    <dbReference type="NCBI Taxonomy" id="47425"/>
    <lineage>
        <taxon>Eukaryota</taxon>
        <taxon>Fungi</taxon>
        <taxon>Dikarya</taxon>
        <taxon>Basidiomycota</taxon>
        <taxon>Agaricomycotina</taxon>
        <taxon>Agaricomycetes</taxon>
        <taxon>Agaricomycetidae</taxon>
        <taxon>Agaricales</taxon>
        <taxon>Marasmiineae</taxon>
        <taxon>Physalacriaceae</taxon>
        <taxon>Armillaria</taxon>
    </lineage>
</organism>
<reference evidence="2" key="1">
    <citation type="submission" date="2023-06" db="EMBL/GenBank/DDBJ databases">
        <authorList>
            <consortium name="Lawrence Berkeley National Laboratory"/>
            <person name="Ahrendt S."/>
            <person name="Sahu N."/>
            <person name="Indic B."/>
            <person name="Wong-Bajracharya J."/>
            <person name="Merenyi Z."/>
            <person name="Ke H.-M."/>
            <person name="Monk M."/>
            <person name="Kocsube S."/>
            <person name="Drula E."/>
            <person name="Lipzen A."/>
            <person name="Balint B."/>
            <person name="Henrissat B."/>
            <person name="Andreopoulos B."/>
            <person name="Martin F.M."/>
            <person name="Harder C.B."/>
            <person name="Rigling D."/>
            <person name="Ford K.L."/>
            <person name="Foster G.D."/>
            <person name="Pangilinan J."/>
            <person name="Papanicolaou A."/>
            <person name="Barry K."/>
            <person name="LaButti K."/>
            <person name="Viragh M."/>
            <person name="Koriabine M."/>
            <person name="Yan M."/>
            <person name="Riley R."/>
            <person name="Champramary S."/>
            <person name="Plett K.L."/>
            <person name="Tsai I.J."/>
            <person name="Slot J."/>
            <person name="Sipos G."/>
            <person name="Plett J."/>
            <person name="Nagy L.G."/>
            <person name="Grigoriev I.V."/>
        </authorList>
    </citation>
    <scope>NUCLEOTIDE SEQUENCE</scope>
    <source>
        <strain evidence="2">FPL87.14</strain>
    </source>
</reference>
<evidence type="ECO:0000313" key="2">
    <source>
        <dbReference type="EMBL" id="KAK0434954.1"/>
    </source>
</evidence>
<feature type="transmembrane region" description="Helical" evidence="1">
    <location>
        <begin position="21"/>
        <end position="38"/>
    </location>
</feature>
<keyword evidence="1" id="KW-1133">Transmembrane helix</keyword>
<keyword evidence="1" id="KW-0472">Membrane</keyword>
<keyword evidence="3" id="KW-1185">Reference proteome</keyword>
<proteinExistence type="predicted"/>
<name>A0AA39J3J9_9AGAR</name>
<evidence type="ECO:0000256" key="1">
    <source>
        <dbReference type="SAM" id="Phobius"/>
    </source>
</evidence>